<evidence type="ECO:0000313" key="2">
    <source>
        <dbReference type="Proteomes" id="UP000292082"/>
    </source>
</evidence>
<reference evidence="1 2" key="1">
    <citation type="submission" date="2019-01" db="EMBL/GenBank/DDBJ databases">
        <title>Draft genome sequences of three monokaryotic isolates of the white-rot basidiomycete fungus Dichomitus squalens.</title>
        <authorList>
            <consortium name="DOE Joint Genome Institute"/>
            <person name="Lopez S.C."/>
            <person name="Andreopoulos B."/>
            <person name="Pangilinan J."/>
            <person name="Lipzen A."/>
            <person name="Riley R."/>
            <person name="Ahrendt S."/>
            <person name="Ng V."/>
            <person name="Barry K."/>
            <person name="Daum C."/>
            <person name="Grigoriev I.V."/>
            <person name="Hilden K.S."/>
            <person name="Makela M.R."/>
            <person name="de Vries R.P."/>
        </authorList>
    </citation>
    <scope>NUCLEOTIDE SEQUENCE [LARGE SCALE GENOMIC DNA]</scope>
    <source>
        <strain evidence="1 2">CBS 464.89</strain>
    </source>
</reference>
<name>A0A4Q9Q9X6_9APHY</name>
<sequence length="621" mass="69930">MQLSRLDKYFIAVHSMSYSAHLGRLARLDEADICLSCHINPLFESNLSGDFAVTLKSRSFHYRVESILSRMHRCLQIDDTLGVIFNELEDLSYDPVIPDLLRSRSLSTIRALAALAQTCRAFKEPALDILWRHIPDLFVLISRILPERSHFIVYGEYEENATLYLTGDLHAVDWTKLDPYVTRIQCVGVIIPELRTGFRPLLHPDYVLNPLLDYLSHHASAPDTLFPSLRSVIFKDSWVAPQYARLLLTPHLRRLVLPTLSFSQDVGPMNPQQAPFRNLLPHIPNAVVRMGNLASIHINSTILLQDSVTAHLASLPTLTSIYVDGTAGCASFQPVQFPHLRNLLITCRDANPAAMLSLLDAPALEKVMVLCTWDAQDVKGMDEHISEWLDVLYRPPSTSELTRVPALEHFILLLGEGQKEMFARHKDVTIDTFLDNGPEALRDLVRFRLLRTVRIEIDIIIQLDNDFVHALAEGLPNIEELSLTPPPGVAFELPTGCVLPTFDSLVAFSEHCPRLATLSLAIRATFASYAFWYTYRQSTAGTERRPSPLKTLSLWTTPMIGGANARTVSVFLGWIFPELVSLRPYVQAVVGRVFNKEMRHVAQAEWTAVLSELRLRGEVPP</sequence>
<evidence type="ECO:0000313" key="1">
    <source>
        <dbReference type="EMBL" id="TBU63434.1"/>
    </source>
</evidence>
<dbReference type="EMBL" id="ML145089">
    <property type="protein sequence ID" value="TBU63434.1"/>
    <property type="molecule type" value="Genomic_DNA"/>
</dbReference>
<dbReference type="AlphaFoldDB" id="A0A4Q9Q9X6"/>
<dbReference type="Proteomes" id="UP000292082">
    <property type="component" value="Unassembled WGS sequence"/>
</dbReference>
<accession>A0A4Q9Q9X6</accession>
<protein>
    <recommendedName>
        <fullName evidence="3">F-box domain-containing protein</fullName>
    </recommendedName>
</protein>
<evidence type="ECO:0008006" key="3">
    <source>
        <dbReference type="Google" id="ProtNLM"/>
    </source>
</evidence>
<organism evidence="1 2">
    <name type="scientific">Dichomitus squalens</name>
    <dbReference type="NCBI Taxonomy" id="114155"/>
    <lineage>
        <taxon>Eukaryota</taxon>
        <taxon>Fungi</taxon>
        <taxon>Dikarya</taxon>
        <taxon>Basidiomycota</taxon>
        <taxon>Agaricomycotina</taxon>
        <taxon>Agaricomycetes</taxon>
        <taxon>Polyporales</taxon>
        <taxon>Polyporaceae</taxon>
        <taxon>Dichomitus</taxon>
    </lineage>
</organism>
<dbReference type="InterPro" id="IPR032675">
    <property type="entry name" value="LRR_dom_sf"/>
</dbReference>
<gene>
    <name evidence="1" type="ORF">BD310DRAFT_579115</name>
</gene>
<dbReference type="Gene3D" id="3.80.10.10">
    <property type="entry name" value="Ribonuclease Inhibitor"/>
    <property type="match status" value="1"/>
</dbReference>
<proteinExistence type="predicted"/>
<keyword evidence="2" id="KW-1185">Reference proteome</keyword>